<feature type="signal peptide" evidence="1">
    <location>
        <begin position="1"/>
        <end position="27"/>
    </location>
</feature>
<dbReference type="Proteomes" id="UP001185984">
    <property type="component" value="Unassembled WGS sequence"/>
</dbReference>
<keyword evidence="3" id="KW-1185">Reference proteome</keyword>
<reference evidence="3" key="1">
    <citation type="journal article" date="2022" name="J Environ Chem Eng">
        <title>Biodegradation of petroleum oil using a constructed nonpathogenic and heavy metal-tolerant bacterial consortium isolated from marine sponges.</title>
        <authorList>
            <person name="Dechsakulwatana C."/>
            <person name="Rungsihiranrut A."/>
            <person name="Muangchinda C."/>
            <person name="Ningthoujam R."/>
            <person name="Klankeo P."/>
            <person name="Pinyakong O."/>
        </authorList>
    </citation>
    <scope>NUCLEOTIDE SEQUENCE [LARGE SCALE GENOMIC DNA]</scope>
    <source>
        <strain evidence="3">MO2-4</strain>
    </source>
</reference>
<protein>
    <recommendedName>
        <fullName evidence="4">DUF2502 domain-containing protein</fullName>
    </recommendedName>
</protein>
<evidence type="ECO:0000313" key="2">
    <source>
        <dbReference type="EMBL" id="MDV5824087.1"/>
    </source>
</evidence>
<proteinExistence type="predicted"/>
<evidence type="ECO:0008006" key="4">
    <source>
        <dbReference type="Google" id="ProtNLM"/>
    </source>
</evidence>
<accession>A0ABU3ZXM3</accession>
<evidence type="ECO:0000313" key="3">
    <source>
        <dbReference type="Proteomes" id="UP001185984"/>
    </source>
</evidence>
<organism evidence="2 3">
    <name type="scientific">Sphingobium naphthae</name>
    <dbReference type="NCBI Taxonomy" id="1886786"/>
    <lineage>
        <taxon>Bacteria</taxon>
        <taxon>Pseudomonadati</taxon>
        <taxon>Pseudomonadota</taxon>
        <taxon>Alphaproteobacteria</taxon>
        <taxon>Sphingomonadales</taxon>
        <taxon>Sphingomonadaceae</taxon>
        <taxon>Sphingobium</taxon>
    </lineage>
</organism>
<evidence type="ECO:0000256" key="1">
    <source>
        <dbReference type="SAM" id="SignalP"/>
    </source>
</evidence>
<feature type="chain" id="PRO_5046315314" description="DUF2502 domain-containing protein" evidence="1">
    <location>
        <begin position="28"/>
        <end position="101"/>
    </location>
</feature>
<comment type="caution">
    <text evidence="2">The sequence shown here is derived from an EMBL/GenBank/DDBJ whole genome shotgun (WGS) entry which is preliminary data.</text>
</comment>
<dbReference type="EMBL" id="JAPTHD010000003">
    <property type="protein sequence ID" value="MDV5824087.1"/>
    <property type="molecule type" value="Genomic_DNA"/>
</dbReference>
<sequence length="101" mass="12584">MTLFWKGAAALSLAIASLGAAATPAQAQYHGGYGWRDGREVRWDNRRWDGRRWDGRRWDGRRHWRGQRGYYRPHYRYRARCWTEWRYDRWRHRDMRVRICR</sequence>
<name>A0ABU3ZXM3_9SPHN</name>
<gene>
    <name evidence="2" type="ORF">O0R41_10805</name>
</gene>
<keyword evidence="1" id="KW-0732">Signal</keyword>